<accession>A0A084JRJ4</accession>
<reference evidence="9 10" key="1">
    <citation type="submission" date="2014-07" db="EMBL/GenBank/DDBJ databases">
        <title>Draft genome of Clostridium celerecrescens 152B isolated from sediments associated with methane hydrate from Krishna Godavari basin.</title>
        <authorList>
            <person name="Honkalas V.S."/>
            <person name="Dabir A.P."/>
            <person name="Arora P."/>
            <person name="Dhakephalkar P.K."/>
        </authorList>
    </citation>
    <scope>NUCLEOTIDE SEQUENCE [LARGE SCALE GENOMIC DNA]</scope>
    <source>
        <strain evidence="9 10">152B</strain>
    </source>
</reference>
<dbReference type="EMBL" id="JPME01000003">
    <property type="protein sequence ID" value="KEZ91578.1"/>
    <property type="molecule type" value="Genomic_DNA"/>
</dbReference>
<keyword evidence="10" id="KW-1185">Reference proteome</keyword>
<feature type="domain" description="Bacterial sugar transferase" evidence="8">
    <location>
        <begin position="256"/>
        <end position="436"/>
    </location>
</feature>
<feature type="transmembrane region" description="Helical" evidence="7">
    <location>
        <begin position="51"/>
        <end position="69"/>
    </location>
</feature>
<dbReference type="GO" id="GO:0016020">
    <property type="term" value="C:membrane"/>
    <property type="evidence" value="ECO:0007669"/>
    <property type="project" value="UniProtKB-SubCell"/>
</dbReference>
<dbReference type="STRING" id="29354.IO98_02565"/>
<evidence type="ECO:0000313" key="10">
    <source>
        <dbReference type="Proteomes" id="UP000028525"/>
    </source>
</evidence>
<keyword evidence="4 7" id="KW-0812">Transmembrane</keyword>
<name>A0A084JRJ4_9FIRM</name>
<evidence type="ECO:0000313" key="9">
    <source>
        <dbReference type="EMBL" id="KEZ91578.1"/>
    </source>
</evidence>
<dbReference type="Pfam" id="PF02397">
    <property type="entry name" value="Bac_transf"/>
    <property type="match status" value="1"/>
</dbReference>
<feature type="transmembrane region" description="Helical" evidence="7">
    <location>
        <begin position="12"/>
        <end position="31"/>
    </location>
</feature>
<evidence type="ECO:0000256" key="3">
    <source>
        <dbReference type="ARBA" id="ARBA00022679"/>
    </source>
</evidence>
<dbReference type="Proteomes" id="UP000028525">
    <property type="component" value="Unassembled WGS sequence"/>
</dbReference>
<comment type="caution">
    <text evidence="9">The sequence shown here is derived from an EMBL/GenBank/DDBJ whole genome shotgun (WGS) entry which is preliminary data.</text>
</comment>
<comment type="subcellular location">
    <subcellularLocation>
        <location evidence="1">Membrane</location>
        <topology evidence="1">Multi-pass membrane protein</topology>
    </subcellularLocation>
</comment>
<evidence type="ECO:0000256" key="1">
    <source>
        <dbReference type="ARBA" id="ARBA00004141"/>
    </source>
</evidence>
<dbReference type="InterPro" id="IPR003362">
    <property type="entry name" value="Bact_transf"/>
</dbReference>
<proteinExistence type="inferred from homology"/>
<dbReference type="NCBIfam" id="TIGR03025">
    <property type="entry name" value="EPS_sugtrans"/>
    <property type="match status" value="1"/>
</dbReference>
<comment type="similarity">
    <text evidence="2">Belongs to the bacterial sugar transferase family.</text>
</comment>
<dbReference type="PANTHER" id="PTHR30576:SF20">
    <property type="entry name" value="QUINOVOSAMINEPHOSPHOTRANSFERAE-RELATED"/>
    <property type="match status" value="1"/>
</dbReference>
<evidence type="ECO:0000256" key="6">
    <source>
        <dbReference type="ARBA" id="ARBA00023136"/>
    </source>
</evidence>
<organism evidence="9 10">
    <name type="scientific">Lacrimispora celerecrescens</name>
    <dbReference type="NCBI Taxonomy" id="29354"/>
    <lineage>
        <taxon>Bacteria</taxon>
        <taxon>Bacillati</taxon>
        <taxon>Bacillota</taxon>
        <taxon>Clostridia</taxon>
        <taxon>Lachnospirales</taxon>
        <taxon>Lachnospiraceae</taxon>
        <taxon>Lacrimispora</taxon>
    </lineage>
</organism>
<evidence type="ECO:0000256" key="2">
    <source>
        <dbReference type="ARBA" id="ARBA00006464"/>
    </source>
</evidence>
<gene>
    <name evidence="9" type="ORF">IO98_02565</name>
</gene>
<feature type="transmembrane region" description="Helical" evidence="7">
    <location>
        <begin position="261"/>
        <end position="282"/>
    </location>
</feature>
<feature type="transmembrane region" description="Helical" evidence="7">
    <location>
        <begin position="110"/>
        <end position="138"/>
    </location>
</feature>
<evidence type="ECO:0000256" key="7">
    <source>
        <dbReference type="SAM" id="Phobius"/>
    </source>
</evidence>
<protein>
    <submittedName>
        <fullName evidence="9">Exopolysaccharide biosynthesis polyprenyl glycosylphosphotransferase</fullName>
    </submittedName>
</protein>
<evidence type="ECO:0000256" key="4">
    <source>
        <dbReference type="ARBA" id="ARBA00022692"/>
    </source>
</evidence>
<keyword evidence="3 9" id="KW-0808">Transferase</keyword>
<dbReference type="GO" id="GO:0016780">
    <property type="term" value="F:phosphotransferase activity, for other substituted phosphate groups"/>
    <property type="evidence" value="ECO:0007669"/>
    <property type="project" value="TreeGrafter"/>
</dbReference>
<keyword evidence="6 7" id="KW-0472">Membrane</keyword>
<sequence length="465" mass="53804">MMNKAEQFKTIIKFISSTVLLAMQTLLYGYTWMTYYGSNIWDAPFYRRGNWLVIALYGLLLFLFINTYGGFKIGYLRKLDAIFSQILATLCVNVITYIQICLLDRHFVDIIPFLGFTFIEGIIIAVWANIYQLIYAWLFPPRRMILIYGERPVFGLKDKINSRGDKYNICEMVDINKGLEYVYNKMIGYEAVIIGDIPSQYRNQILKRCFEKSIRTYMLTKISDVILRGSDDIHLFDSPLLLARNSGLSFEQKVIKRLTDVLVSSIMLVIASPVMLVVAFLIKAYDGGTALYKQVRLTKDGREFEVYKFRSMIMEAEKDGVARLSMSGDSRITPIGKFIRATRLDELPQLINIMKGDMSLVGPRPERPEIATEYSEYMPEFGYRLKVKAGLTGYAQIYGKYNTLPYDKLKLDLMYIQNYSFRLDLKLILMTFKIMFMKESTEGVDNGQLTAATMEDYRDSIRKEI</sequence>
<dbReference type="AlphaFoldDB" id="A0A084JRJ4"/>
<keyword evidence="5 7" id="KW-1133">Transmembrane helix</keyword>
<dbReference type="PANTHER" id="PTHR30576">
    <property type="entry name" value="COLANIC BIOSYNTHESIS UDP-GLUCOSE LIPID CARRIER TRANSFERASE"/>
    <property type="match status" value="1"/>
</dbReference>
<evidence type="ECO:0000256" key="5">
    <source>
        <dbReference type="ARBA" id="ARBA00022989"/>
    </source>
</evidence>
<dbReference type="InterPro" id="IPR017475">
    <property type="entry name" value="EPS_sugar_tfrase"/>
</dbReference>
<evidence type="ECO:0000259" key="8">
    <source>
        <dbReference type="Pfam" id="PF02397"/>
    </source>
</evidence>
<feature type="transmembrane region" description="Helical" evidence="7">
    <location>
        <begin position="81"/>
        <end position="98"/>
    </location>
</feature>